<name>A0ABQ7HZE8_9MICR</name>
<dbReference type="EMBL" id="SBIQ01000077">
    <property type="protein sequence ID" value="KAF7683529.1"/>
    <property type="molecule type" value="Genomic_DNA"/>
</dbReference>
<keyword evidence="1" id="KW-0812">Transmembrane</keyword>
<keyword evidence="1" id="KW-0472">Membrane</keyword>
<feature type="transmembrane region" description="Helical" evidence="1">
    <location>
        <begin position="118"/>
        <end position="143"/>
    </location>
</feature>
<evidence type="ECO:0000313" key="3">
    <source>
        <dbReference type="Proteomes" id="UP001516464"/>
    </source>
</evidence>
<dbReference type="Proteomes" id="UP001516464">
    <property type="component" value="Unassembled WGS sequence"/>
</dbReference>
<accession>A0ABQ7HZE8</accession>
<sequence>MVREARASILPTRRHNSEAAKVAFDSEIENFKKSFRLDRIELESIQPSYLIIVLFNLIIVAQFFLIGLLVYFIGKSGEIPGIINLSLMLLTLVIYEIISMFSYKLFFNVNENVGVIQYLQLVIYSLNYLPFASLFFVLATIYISSFLGGIIIFIASMLSVFFLESCLLPLVEINDTKSRFIGHLLIFFIQYTGFFLITEVLVQVLQ</sequence>
<feature type="transmembrane region" description="Helical" evidence="1">
    <location>
        <begin position="183"/>
        <end position="205"/>
    </location>
</feature>
<protein>
    <submittedName>
        <fullName evidence="2">Uncharacterized protein</fullName>
    </submittedName>
</protein>
<reference evidence="2 3" key="1">
    <citation type="submission" date="2019-01" db="EMBL/GenBank/DDBJ databases">
        <title>Genomes sequencing and comparative genomics of infectious freshwater microsporidia, Cucumispora dikerogammari and Thelohania contejeani.</title>
        <authorList>
            <person name="Cormier A."/>
            <person name="Giraud I."/>
            <person name="Wattier R."/>
            <person name="Teixeira M."/>
            <person name="Grandjean F."/>
            <person name="Rigaud T."/>
            <person name="Cordaux R."/>
        </authorList>
    </citation>
    <scope>NUCLEOTIDE SEQUENCE [LARGE SCALE GENOMIC DNA]</scope>
    <source>
        <strain evidence="2">T1</strain>
        <tissue evidence="2">Spores</tissue>
    </source>
</reference>
<keyword evidence="3" id="KW-1185">Reference proteome</keyword>
<gene>
    <name evidence="2" type="ORF">TCON_1263</name>
</gene>
<comment type="caution">
    <text evidence="2">The sequence shown here is derived from an EMBL/GenBank/DDBJ whole genome shotgun (WGS) entry which is preliminary data.</text>
</comment>
<proteinExistence type="predicted"/>
<feature type="transmembrane region" description="Helical" evidence="1">
    <location>
        <begin position="149"/>
        <end position="171"/>
    </location>
</feature>
<feature type="transmembrane region" description="Helical" evidence="1">
    <location>
        <begin position="85"/>
        <end position="106"/>
    </location>
</feature>
<evidence type="ECO:0000313" key="2">
    <source>
        <dbReference type="EMBL" id="KAF7683529.1"/>
    </source>
</evidence>
<feature type="transmembrane region" description="Helical" evidence="1">
    <location>
        <begin position="49"/>
        <end position="73"/>
    </location>
</feature>
<organism evidence="2 3">
    <name type="scientific">Astathelohania contejeani</name>
    <dbReference type="NCBI Taxonomy" id="164912"/>
    <lineage>
        <taxon>Eukaryota</taxon>
        <taxon>Fungi</taxon>
        <taxon>Fungi incertae sedis</taxon>
        <taxon>Microsporidia</taxon>
        <taxon>Astathelohaniidae</taxon>
        <taxon>Astathelohania</taxon>
    </lineage>
</organism>
<keyword evidence="1" id="KW-1133">Transmembrane helix</keyword>
<evidence type="ECO:0000256" key="1">
    <source>
        <dbReference type="SAM" id="Phobius"/>
    </source>
</evidence>